<accession>A0ABU2XFX2</accession>
<dbReference type="Proteomes" id="UP001180754">
    <property type="component" value="Unassembled WGS sequence"/>
</dbReference>
<sequence>MKTDVAFLANSLKLAGHLYTPDDTAEGERRPAVVVGHPTTGVKEQTSALYAQKLADEGFVTLAFDAAYQGESEGTPHGLEDPFQRADDFRAAVSYLATRDAVDPERIGVVGICGSGGYVPYAAQTDHRMKAVATVSAVDVAAFLRSGDPEGFQKMVEQSGKLRAEEAEGKPATLVDVVPESVDDSTPALVREFYDYYKTPRAHHPRATNKYVLRSVDQLDQFDAYADVDKIAPRPLLMIAGTEAATLPFSQGAVAKAGETAELFLIEGATHVDLYDKDEAVTPAVAKLTDFFSKNL</sequence>
<evidence type="ECO:0000259" key="1">
    <source>
        <dbReference type="Pfam" id="PF01738"/>
    </source>
</evidence>
<organism evidence="2 3">
    <name type="scientific">Streptomyces lonegramiae</name>
    <dbReference type="NCBI Taxonomy" id="3075524"/>
    <lineage>
        <taxon>Bacteria</taxon>
        <taxon>Bacillati</taxon>
        <taxon>Actinomycetota</taxon>
        <taxon>Actinomycetes</taxon>
        <taxon>Kitasatosporales</taxon>
        <taxon>Streptomycetaceae</taxon>
        <taxon>Streptomyces</taxon>
    </lineage>
</organism>
<dbReference type="InterPro" id="IPR051411">
    <property type="entry name" value="Polyketide_trans_af380"/>
</dbReference>
<dbReference type="PANTHER" id="PTHR47751:SF1">
    <property type="entry name" value="SUPERFAMILY HYDROLASE, PUTATIVE (AFU_ORTHOLOGUE AFUA_2G16580)-RELATED"/>
    <property type="match status" value="1"/>
</dbReference>
<proteinExistence type="predicted"/>
<reference evidence="2" key="1">
    <citation type="submission" date="2024-05" db="EMBL/GenBank/DDBJ databases">
        <title>30 novel species of actinomycetes from the DSMZ collection.</title>
        <authorList>
            <person name="Nouioui I."/>
        </authorList>
    </citation>
    <scope>NUCLEOTIDE SEQUENCE</scope>
    <source>
        <strain evidence="2">DSM 41529</strain>
    </source>
</reference>
<dbReference type="GO" id="GO:0016787">
    <property type="term" value="F:hydrolase activity"/>
    <property type="evidence" value="ECO:0007669"/>
    <property type="project" value="UniProtKB-KW"/>
</dbReference>
<feature type="domain" description="Dienelactone hydrolase" evidence="1">
    <location>
        <begin position="15"/>
        <end position="133"/>
    </location>
</feature>
<comment type="caution">
    <text evidence="2">The sequence shown here is derived from an EMBL/GenBank/DDBJ whole genome shotgun (WGS) entry which is preliminary data.</text>
</comment>
<protein>
    <submittedName>
        <fullName evidence="2">Alpha/beta hydrolase</fullName>
    </submittedName>
</protein>
<gene>
    <name evidence="2" type="ORF">RND15_18790</name>
</gene>
<evidence type="ECO:0000313" key="2">
    <source>
        <dbReference type="EMBL" id="MDT0544737.1"/>
    </source>
</evidence>
<dbReference type="EMBL" id="JAVRFD010000008">
    <property type="protein sequence ID" value="MDT0544737.1"/>
    <property type="molecule type" value="Genomic_DNA"/>
</dbReference>
<dbReference type="Gene3D" id="1.10.10.800">
    <property type="match status" value="1"/>
</dbReference>
<keyword evidence="2" id="KW-0378">Hydrolase</keyword>
<dbReference type="InterPro" id="IPR029058">
    <property type="entry name" value="AB_hydrolase_fold"/>
</dbReference>
<dbReference type="RefSeq" id="WP_311725186.1">
    <property type="nucleotide sequence ID" value="NZ_JAVRFD010000008.1"/>
</dbReference>
<evidence type="ECO:0000313" key="3">
    <source>
        <dbReference type="Proteomes" id="UP001180754"/>
    </source>
</evidence>
<dbReference type="Gene3D" id="3.40.50.1820">
    <property type="entry name" value="alpha/beta hydrolase"/>
    <property type="match status" value="1"/>
</dbReference>
<dbReference type="PANTHER" id="PTHR47751">
    <property type="entry name" value="SUPERFAMILY HYDROLASE, PUTATIVE (AFU_ORTHOLOGUE AFUA_2G16580)-RELATED"/>
    <property type="match status" value="1"/>
</dbReference>
<keyword evidence="3" id="KW-1185">Reference proteome</keyword>
<name>A0ABU2XFX2_9ACTN</name>
<dbReference type="SUPFAM" id="SSF53474">
    <property type="entry name" value="alpha/beta-Hydrolases"/>
    <property type="match status" value="1"/>
</dbReference>
<dbReference type="InterPro" id="IPR002925">
    <property type="entry name" value="Dienelactn_hydro"/>
</dbReference>
<dbReference type="Pfam" id="PF01738">
    <property type="entry name" value="DLH"/>
    <property type="match status" value="1"/>
</dbReference>